<feature type="domain" description="ABC transmembrane type-1" evidence="9">
    <location>
        <begin position="105"/>
        <end position="292"/>
    </location>
</feature>
<dbReference type="InterPro" id="IPR050366">
    <property type="entry name" value="BP-dependent_transpt_permease"/>
</dbReference>
<evidence type="ECO:0000256" key="4">
    <source>
        <dbReference type="ARBA" id="ARBA00022692"/>
    </source>
</evidence>
<comment type="subcellular location">
    <subcellularLocation>
        <location evidence="1 7">Cell membrane</location>
        <topology evidence="1 7">Multi-pass membrane protein</topology>
    </subcellularLocation>
</comment>
<evidence type="ECO:0000313" key="11">
    <source>
        <dbReference type="Proteomes" id="UP000828924"/>
    </source>
</evidence>
<dbReference type="PANTHER" id="PTHR43386">
    <property type="entry name" value="OLIGOPEPTIDE TRANSPORT SYSTEM PERMEASE PROTEIN APPC"/>
    <property type="match status" value="1"/>
</dbReference>
<feature type="region of interest" description="Disordered" evidence="8">
    <location>
        <begin position="1"/>
        <end position="32"/>
    </location>
</feature>
<dbReference type="Proteomes" id="UP000828924">
    <property type="component" value="Chromosome"/>
</dbReference>
<feature type="transmembrane region" description="Helical" evidence="7">
    <location>
        <begin position="145"/>
        <end position="164"/>
    </location>
</feature>
<evidence type="ECO:0000259" key="9">
    <source>
        <dbReference type="PROSITE" id="PS50928"/>
    </source>
</evidence>
<keyword evidence="2 7" id="KW-0813">Transport</keyword>
<name>A0ABY3WP32_9ACTN</name>
<dbReference type="RefSeq" id="WP_242331939.1">
    <property type="nucleotide sequence ID" value="NZ_CP071872.1"/>
</dbReference>
<feature type="transmembrane region" description="Helical" evidence="7">
    <location>
        <begin position="40"/>
        <end position="61"/>
    </location>
</feature>
<evidence type="ECO:0000256" key="5">
    <source>
        <dbReference type="ARBA" id="ARBA00022989"/>
    </source>
</evidence>
<dbReference type="InterPro" id="IPR000515">
    <property type="entry name" value="MetI-like"/>
</dbReference>
<dbReference type="PANTHER" id="PTHR43386:SF1">
    <property type="entry name" value="D,D-DIPEPTIDE TRANSPORT SYSTEM PERMEASE PROTEIN DDPC-RELATED"/>
    <property type="match status" value="1"/>
</dbReference>
<evidence type="ECO:0000256" key="6">
    <source>
        <dbReference type="ARBA" id="ARBA00023136"/>
    </source>
</evidence>
<dbReference type="CDD" id="cd06261">
    <property type="entry name" value="TM_PBP2"/>
    <property type="match status" value="1"/>
</dbReference>
<protein>
    <submittedName>
        <fullName evidence="10">ABC transporter permease</fullName>
    </submittedName>
</protein>
<evidence type="ECO:0000256" key="2">
    <source>
        <dbReference type="ARBA" id="ARBA00022448"/>
    </source>
</evidence>
<keyword evidence="11" id="KW-1185">Reference proteome</keyword>
<keyword evidence="3" id="KW-1003">Cell membrane</keyword>
<organism evidence="10 11">
    <name type="scientific">Streptomyces formicae</name>
    <dbReference type="NCBI Taxonomy" id="1616117"/>
    <lineage>
        <taxon>Bacteria</taxon>
        <taxon>Bacillati</taxon>
        <taxon>Actinomycetota</taxon>
        <taxon>Actinomycetes</taxon>
        <taxon>Kitasatosporales</taxon>
        <taxon>Streptomycetaceae</taxon>
        <taxon>Streptomyces</taxon>
    </lineage>
</organism>
<keyword evidence="5 7" id="KW-1133">Transmembrane helix</keyword>
<feature type="transmembrane region" description="Helical" evidence="7">
    <location>
        <begin position="225"/>
        <end position="251"/>
    </location>
</feature>
<feature type="transmembrane region" description="Helical" evidence="7">
    <location>
        <begin position="271"/>
        <end position="293"/>
    </location>
</feature>
<dbReference type="EMBL" id="CP071872">
    <property type="protein sequence ID" value="UNM13224.1"/>
    <property type="molecule type" value="Genomic_DNA"/>
</dbReference>
<keyword evidence="4 7" id="KW-0812">Transmembrane</keyword>
<feature type="transmembrane region" description="Helical" evidence="7">
    <location>
        <begin position="170"/>
        <end position="187"/>
    </location>
</feature>
<feature type="transmembrane region" description="Helical" evidence="7">
    <location>
        <begin position="111"/>
        <end position="133"/>
    </location>
</feature>
<comment type="similarity">
    <text evidence="7">Belongs to the binding-protein-dependent transport system permease family.</text>
</comment>
<evidence type="ECO:0000256" key="3">
    <source>
        <dbReference type="ARBA" id="ARBA00022475"/>
    </source>
</evidence>
<proteinExistence type="inferred from homology"/>
<evidence type="ECO:0000256" key="1">
    <source>
        <dbReference type="ARBA" id="ARBA00004651"/>
    </source>
</evidence>
<reference evidence="10 11" key="1">
    <citation type="submission" date="2021-03" db="EMBL/GenBank/DDBJ databases">
        <title>Complete genome of Streptomyces formicae strain 1H-GS9 (DSM 100524).</title>
        <authorList>
            <person name="Atanasov K.E."/>
            <person name="Altabella T."/>
            <person name="Ferrer A."/>
        </authorList>
    </citation>
    <scope>NUCLEOTIDE SEQUENCE [LARGE SCALE GENOMIC DNA]</scope>
    <source>
        <strain evidence="10 11">1H-GS9</strain>
    </source>
</reference>
<sequence length="312" mass="32485">MGERVTGTFLPDRSTPRGSHPAPTRHPLPAAARQARGRRLLATGLSLLTALAALALAAPLFGDPLHIDRDGVSALGLPRGPGEHGHLLGTDVLGRDLLARVVHALRTTLQFAVLANLGSVGLGTLVGLTAGFCRGALEQLLMRTADIFLSVPTVISALALAGVIGRGTGGIVALVTALYWAWTARLVHGETQRLRAEPFVEAALAHGVRPRTVLARHILPHIRTLLLSIAALNGAAVVVIGSGLSYLGAGVAPPQPELGSLLNTGAQALEFAPWLLLAPLTVVVALVLSFVLVGEGVSRMAAEPERRSWLDI</sequence>
<gene>
    <name evidence="10" type="ORF">J4032_18545</name>
</gene>
<dbReference type="InterPro" id="IPR035906">
    <property type="entry name" value="MetI-like_sf"/>
</dbReference>
<evidence type="ECO:0000256" key="8">
    <source>
        <dbReference type="SAM" id="MobiDB-lite"/>
    </source>
</evidence>
<evidence type="ECO:0000313" key="10">
    <source>
        <dbReference type="EMBL" id="UNM13224.1"/>
    </source>
</evidence>
<evidence type="ECO:0000256" key="7">
    <source>
        <dbReference type="RuleBase" id="RU363032"/>
    </source>
</evidence>
<accession>A0ABY3WP32</accession>
<dbReference type="PROSITE" id="PS50928">
    <property type="entry name" value="ABC_TM1"/>
    <property type="match status" value="1"/>
</dbReference>
<dbReference type="Gene3D" id="1.10.3720.10">
    <property type="entry name" value="MetI-like"/>
    <property type="match status" value="1"/>
</dbReference>
<dbReference type="Pfam" id="PF00528">
    <property type="entry name" value="BPD_transp_1"/>
    <property type="match status" value="1"/>
</dbReference>
<keyword evidence="6 7" id="KW-0472">Membrane</keyword>
<dbReference type="SUPFAM" id="SSF161098">
    <property type="entry name" value="MetI-like"/>
    <property type="match status" value="1"/>
</dbReference>